<dbReference type="AlphaFoldDB" id="A0A1H1A2L4"/>
<keyword evidence="1" id="KW-0472">Membrane</keyword>
<dbReference type="OrthoDB" id="9781069at2"/>
<evidence type="ECO:0000313" key="3">
    <source>
        <dbReference type="Proteomes" id="UP000199481"/>
    </source>
</evidence>
<feature type="transmembrane region" description="Helical" evidence="1">
    <location>
        <begin position="65"/>
        <end position="98"/>
    </location>
</feature>
<evidence type="ECO:0000313" key="2">
    <source>
        <dbReference type="EMBL" id="SDQ33923.1"/>
    </source>
</evidence>
<evidence type="ECO:0000256" key="1">
    <source>
        <dbReference type="SAM" id="Phobius"/>
    </source>
</evidence>
<proteinExistence type="predicted"/>
<dbReference type="Pfam" id="PF05857">
    <property type="entry name" value="TraX"/>
    <property type="match status" value="1"/>
</dbReference>
<organism evidence="2 3">
    <name type="scientific">Carnobacterium viridans</name>
    <dbReference type="NCBI Taxonomy" id="174587"/>
    <lineage>
        <taxon>Bacteria</taxon>
        <taxon>Bacillati</taxon>
        <taxon>Bacillota</taxon>
        <taxon>Bacilli</taxon>
        <taxon>Lactobacillales</taxon>
        <taxon>Carnobacteriaceae</taxon>
        <taxon>Carnobacterium</taxon>
    </lineage>
</organism>
<accession>A0A1H1A2L4</accession>
<dbReference type="InterPro" id="IPR008875">
    <property type="entry name" value="TraX"/>
</dbReference>
<dbReference type="Proteomes" id="UP000199481">
    <property type="component" value="Unassembled WGS sequence"/>
</dbReference>
<keyword evidence="1" id="KW-0812">Transmembrane</keyword>
<feature type="transmembrane region" description="Helical" evidence="1">
    <location>
        <begin position="105"/>
        <end position="135"/>
    </location>
</feature>
<reference evidence="3" key="1">
    <citation type="submission" date="2016-10" db="EMBL/GenBank/DDBJ databases">
        <authorList>
            <person name="Varghese N."/>
            <person name="Submissions S."/>
        </authorList>
    </citation>
    <scope>NUCLEOTIDE SEQUENCE [LARGE SCALE GENOMIC DNA]</scope>
    <source>
        <strain evidence="3">MPL-11</strain>
    </source>
</reference>
<sequence length="200" mass="23265">MTQKESYNKINAIKWIGIITMTIDHIGYYLYPEVIWLRIIGRIAFPCFLYTTIQGSKNTSNFKKYFFQLIGTGILTIPISLYSGTVFNILFTLALVALSIKDKRFFVLALVLSYFCEYGIYGFLLGWAIYCMVFIHKPLGVILFLVVHIFVWPSLQLFACLAIFLLLIDTYRETKKMPKIFGYLYYPLHQLILLAIKFSL</sequence>
<feature type="transmembrane region" description="Helical" evidence="1">
    <location>
        <begin position="141"/>
        <end position="168"/>
    </location>
</feature>
<keyword evidence="1" id="KW-1133">Transmembrane helix</keyword>
<dbReference type="EMBL" id="FNJW01000008">
    <property type="protein sequence ID" value="SDQ33923.1"/>
    <property type="molecule type" value="Genomic_DNA"/>
</dbReference>
<protein>
    <submittedName>
        <fullName evidence="2">TraX protein</fullName>
    </submittedName>
</protein>
<name>A0A1H1A2L4_9LACT</name>
<gene>
    <name evidence="2" type="ORF">SAMN04487752_1867</name>
</gene>
<keyword evidence="3" id="KW-1185">Reference proteome</keyword>
<dbReference type="RefSeq" id="WP_035020960.1">
    <property type="nucleotide sequence ID" value="NZ_CP084916.1"/>
</dbReference>